<accession>A0A833YIX3</accession>
<proteinExistence type="predicted"/>
<evidence type="ECO:0000256" key="1">
    <source>
        <dbReference type="SAM" id="MobiDB-lite"/>
    </source>
</evidence>
<gene>
    <name evidence="2" type="ORF">HJG60_009337</name>
</gene>
<evidence type="ECO:0000313" key="2">
    <source>
        <dbReference type="EMBL" id="KAF6074927.1"/>
    </source>
</evidence>
<feature type="region of interest" description="Disordered" evidence="1">
    <location>
        <begin position="1"/>
        <end position="45"/>
    </location>
</feature>
<evidence type="ECO:0000313" key="3">
    <source>
        <dbReference type="Proteomes" id="UP000664940"/>
    </source>
</evidence>
<feature type="compositionally biased region" description="Low complexity" evidence="1">
    <location>
        <begin position="17"/>
        <end position="37"/>
    </location>
</feature>
<sequence>MNPRLLGQVSAFPPHPAVASGSPGSRAAGSCSSAVRSGGPGWENPRRHLLSRPAEIWLPSHLPCWRPGSQTAPSPWSRMPGPRPKDPPAPGRLKLGGTALGLLSTPFPEKKGVHFLTPLNWGIVRPGK</sequence>
<organism evidence="2 3">
    <name type="scientific">Phyllostomus discolor</name>
    <name type="common">pale spear-nosed bat</name>
    <dbReference type="NCBI Taxonomy" id="89673"/>
    <lineage>
        <taxon>Eukaryota</taxon>
        <taxon>Metazoa</taxon>
        <taxon>Chordata</taxon>
        <taxon>Craniata</taxon>
        <taxon>Vertebrata</taxon>
        <taxon>Euteleostomi</taxon>
        <taxon>Mammalia</taxon>
        <taxon>Eutheria</taxon>
        <taxon>Laurasiatheria</taxon>
        <taxon>Chiroptera</taxon>
        <taxon>Yangochiroptera</taxon>
        <taxon>Phyllostomidae</taxon>
        <taxon>Phyllostominae</taxon>
        <taxon>Phyllostomus</taxon>
    </lineage>
</organism>
<feature type="region of interest" description="Disordered" evidence="1">
    <location>
        <begin position="68"/>
        <end position="93"/>
    </location>
</feature>
<protein>
    <submittedName>
        <fullName evidence="2">Uncharacterized protein</fullName>
    </submittedName>
</protein>
<reference evidence="2 3" key="1">
    <citation type="journal article" date="2020" name="Nature">
        <title>Six reference-quality genomes reveal evolution of bat adaptations.</title>
        <authorList>
            <person name="Jebb D."/>
            <person name="Huang Z."/>
            <person name="Pippel M."/>
            <person name="Hughes G.M."/>
            <person name="Lavrichenko K."/>
            <person name="Devanna P."/>
            <person name="Winkler S."/>
            <person name="Jermiin L.S."/>
            <person name="Skirmuntt E.C."/>
            <person name="Katzourakis A."/>
            <person name="Burkitt-Gray L."/>
            <person name="Ray D.A."/>
            <person name="Sullivan K.A.M."/>
            <person name="Roscito J.G."/>
            <person name="Kirilenko B.M."/>
            <person name="Davalos L.M."/>
            <person name="Corthals A.P."/>
            <person name="Power M.L."/>
            <person name="Jones G."/>
            <person name="Ransome R.D."/>
            <person name="Dechmann D.K.N."/>
            <person name="Locatelli A.G."/>
            <person name="Puechmaille S.J."/>
            <person name="Fedrigo O."/>
            <person name="Jarvis E.D."/>
            <person name="Hiller M."/>
            <person name="Vernes S.C."/>
            <person name="Myers E.W."/>
            <person name="Teeling E.C."/>
        </authorList>
    </citation>
    <scope>NUCLEOTIDE SEQUENCE [LARGE SCALE GENOMIC DNA]</scope>
    <source>
        <strain evidence="2">Bat1K_MPI-CBG_1</strain>
    </source>
</reference>
<dbReference type="Proteomes" id="UP000664940">
    <property type="component" value="Unassembled WGS sequence"/>
</dbReference>
<comment type="caution">
    <text evidence="2">The sequence shown here is derived from an EMBL/GenBank/DDBJ whole genome shotgun (WGS) entry which is preliminary data.</text>
</comment>
<dbReference type="AlphaFoldDB" id="A0A833YIX3"/>
<name>A0A833YIX3_9CHIR</name>
<dbReference type="EMBL" id="JABVXQ010000015">
    <property type="protein sequence ID" value="KAF6074927.1"/>
    <property type="molecule type" value="Genomic_DNA"/>
</dbReference>